<dbReference type="EMBL" id="PDNC01000006">
    <property type="protein sequence ID" value="PGH09060.1"/>
    <property type="molecule type" value="Genomic_DNA"/>
</dbReference>
<dbReference type="InterPro" id="IPR008207">
    <property type="entry name" value="Sig_transdc_His_kin_Hpt_dom"/>
</dbReference>
<dbReference type="Gene3D" id="1.20.120.160">
    <property type="entry name" value="HPT domain"/>
    <property type="match status" value="1"/>
</dbReference>
<keyword evidence="5" id="KW-1185">Reference proteome</keyword>
<dbReference type="SMART" id="SM00073">
    <property type="entry name" value="HPT"/>
    <property type="match status" value="1"/>
</dbReference>
<evidence type="ECO:0000313" key="4">
    <source>
        <dbReference type="EMBL" id="PGH09060.1"/>
    </source>
</evidence>
<dbReference type="GO" id="GO:0000160">
    <property type="term" value="P:phosphorelay signal transduction system"/>
    <property type="evidence" value="ECO:0007669"/>
    <property type="project" value="InterPro"/>
</dbReference>
<dbReference type="PROSITE" id="PS50894">
    <property type="entry name" value="HPT"/>
    <property type="match status" value="1"/>
</dbReference>
<dbReference type="GO" id="GO:0043424">
    <property type="term" value="F:protein histidine kinase binding"/>
    <property type="evidence" value="ECO:0007669"/>
    <property type="project" value="InterPro"/>
</dbReference>
<dbReference type="GO" id="GO:0009927">
    <property type="term" value="F:histidine phosphotransfer kinase activity"/>
    <property type="evidence" value="ECO:0007669"/>
    <property type="project" value="InterPro"/>
</dbReference>
<feature type="domain" description="HPt" evidence="3">
    <location>
        <begin position="55"/>
        <end position="158"/>
    </location>
</feature>
<evidence type="ECO:0000256" key="1">
    <source>
        <dbReference type="PROSITE-ProRule" id="PRU00110"/>
    </source>
</evidence>
<comment type="caution">
    <text evidence="4">The sequence shown here is derived from an EMBL/GenBank/DDBJ whole genome shotgun (WGS) entry which is preliminary data.</text>
</comment>
<dbReference type="OrthoDB" id="1673781at2759"/>
<feature type="region of interest" description="Disordered" evidence="2">
    <location>
        <begin position="1"/>
        <end position="36"/>
    </location>
</feature>
<sequence>MTPSATAQVPQPKPQPPQQPPLQPINDKANDLASLGDHIEETTFEQILEMDEDFKREFSRDLVYRFFEQAEGTFSDMEKAIAEKDLNKIYQLGHFLKGSSASLGLSKVKEACEKIQNLGAGKDESGTVNEPNEKVSLANIEKTLNETQKDYKDAVVRLKRFYGEKV</sequence>
<evidence type="ECO:0000256" key="2">
    <source>
        <dbReference type="SAM" id="MobiDB-lite"/>
    </source>
</evidence>
<gene>
    <name evidence="4" type="ORF">GX51_00813</name>
</gene>
<feature type="compositionally biased region" description="Pro residues" evidence="2">
    <location>
        <begin position="11"/>
        <end position="23"/>
    </location>
</feature>
<dbReference type="CDD" id="cd00088">
    <property type="entry name" value="HPT"/>
    <property type="match status" value="1"/>
</dbReference>
<evidence type="ECO:0000259" key="3">
    <source>
        <dbReference type="PROSITE" id="PS50894"/>
    </source>
</evidence>
<organism evidence="4 5">
    <name type="scientific">Blastomyces parvus</name>
    <dbReference type="NCBI Taxonomy" id="2060905"/>
    <lineage>
        <taxon>Eukaryota</taxon>
        <taxon>Fungi</taxon>
        <taxon>Dikarya</taxon>
        <taxon>Ascomycota</taxon>
        <taxon>Pezizomycotina</taxon>
        <taxon>Eurotiomycetes</taxon>
        <taxon>Eurotiomycetidae</taxon>
        <taxon>Onygenales</taxon>
        <taxon>Ajellomycetaceae</taxon>
        <taxon>Blastomyces</taxon>
    </lineage>
</organism>
<dbReference type="SUPFAM" id="SSF47226">
    <property type="entry name" value="Histidine-containing phosphotransfer domain, HPT domain"/>
    <property type="match status" value="1"/>
</dbReference>
<proteinExistence type="predicted"/>
<feature type="modified residue" description="Phosphohistidine" evidence="1">
    <location>
        <position position="94"/>
    </location>
</feature>
<reference evidence="4 5" key="1">
    <citation type="submission" date="2017-10" db="EMBL/GenBank/DDBJ databases">
        <title>Comparative genomics in systemic dimorphic fungi from Ajellomycetaceae.</title>
        <authorList>
            <person name="Munoz J.F."/>
            <person name="Mcewen J.G."/>
            <person name="Clay O.K."/>
            <person name="Cuomo C.A."/>
        </authorList>
    </citation>
    <scope>NUCLEOTIDE SEQUENCE [LARGE SCALE GENOMIC DNA]</scope>
    <source>
        <strain evidence="4 5">UAMH130</strain>
    </source>
</reference>
<dbReference type="InterPro" id="IPR036641">
    <property type="entry name" value="HPT_dom_sf"/>
</dbReference>
<dbReference type="InterPro" id="IPR045871">
    <property type="entry name" value="AHP1-5/YPD1"/>
</dbReference>
<dbReference type="Pfam" id="PF01627">
    <property type="entry name" value="Hpt"/>
    <property type="match status" value="1"/>
</dbReference>
<dbReference type="AlphaFoldDB" id="A0A2B7XJG7"/>
<accession>A0A2B7XJG7</accession>
<dbReference type="STRING" id="2060905.A0A2B7XJG7"/>
<dbReference type="PANTHER" id="PTHR28242:SF52">
    <property type="entry name" value="PHOSPHORELAY INTERMEDIATE PROTEIN YPD1"/>
    <property type="match status" value="1"/>
</dbReference>
<dbReference type="GO" id="GO:0005634">
    <property type="term" value="C:nucleus"/>
    <property type="evidence" value="ECO:0007669"/>
    <property type="project" value="TreeGrafter"/>
</dbReference>
<dbReference type="GO" id="GO:0005737">
    <property type="term" value="C:cytoplasm"/>
    <property type="evidence" value="ECO:0007669"/>
    <property type="project" value="TreeGrafter"/>
</dbReference>
<keyword evidence="1" id="KW-0597">Phosphoprotein</keyword>
<name>A0A2B7XJG7_9EURO</name>
<dbReference type="PANTHER" id="PTHR28242">
    <property type="entry name" value="PHOSPHORELAY INTERMEDIATE PROTEIN YPD1"/>
    <property type="match status" value="1"/>
</dbReference>
<evidence type="ECO:0000313" key="5">
    <source>
        <dbReference type="Proteomes" id="UP000224080"/>
    </source>
</evidence>
<protein>
    <submittedName>
        <fullName evidence="4">Osomolarity two-component system, phosphorelay intermediate protein YPD1</fullName>
    </submittedName>
</protein>
<dbReference type="Proteomes" id="UP000224080">
    <property type="component" value="Unassembled WGS sequence"/>
</dbReference>